<comment type="caution">
    <text evidence="1">The sequence shown here is derived from an EMBL/GenBank/DDBJ whole genome shotgun (WGS) entry which is preliminary data.</text>
</comment>
<protein>
    <submittedName>
        <fullName evidence="1">Uncharacterized protein</fullName>
    </submittedName>
</protein>
<proteinExistence type="predicted"/>
<reference evidence="1" key="1">
    <citation type="submission" date="2019-08" db="EMBL/GenBank/DDBJ databases">
        <authorList>
            <person name="Kucharzyk K."/>
            <person name="Murdoch R.W."/>
            <person name="Higgins S."/>
            <person name="Loffler F."/>
        </authorList>
    </citation>
    <scope>NUCLEOTIDE SEQUENCE</scope>
</reference>
<evidence type="ECO:0000313" key="1">
    <source>
        <dbReference type="EMBL" id="MPM35113.1"/>
    </source>
</evidence>
<accession>A0A644Z8S1</accession>
<dbReference type="AlphaFoldDB" id="A0A644Z8S1"/>
<name>A0A644Z8S1_9ZZZZ</name>
<organism evidence="1">
    <name type="scientific">bioreactor metagenome</name>
    <dbReference type="NCBI Taxonomy" id="1076179"/>
    <lineage>
        <taxon>unclassified sequences</taxon>
        <taxon>metagenomes</taxon>
        <taxon>ecological metagenomes</taxon>
    </lineage>
</organism>
<sequence>MVRLQVGPQVVHALPLLEIHHGDVVIAAFEEGVADVPLFLSREFDGLSGNLSDGVPHSRFRRKGCGYDNHDSSSSERDNVADRHGFCTESAFCPADLLYPYRTEGKYSEDSNPYHTLKRF</sequence>
<gene>
    <name evidence="1" type="ORF">SDC9_81703</name>
</gene>
<dbReference type="EMBL" id="VSSQ01007182">
    <property type="protein sequence ID" value="MPM35113.1"/>
    <property type="molecule type" value="Genomic_DNA"/>
</dbReference>